<comment type="cofactor">
    <cofactor evidence="1">
        <name>Zn(2+)</name>
        <dbReference type="ChEBI" id="CHEBI:29105"/>
    </cofactor>
</comment>
<dbReference type="InterPro" id="IPR011650">
    <property type="entry name" value="Peptidase_M20_dimer"/>
</dbReference>
<evidence type="ECO:0000313" key="12">
    <source>
        <dbReference type="Proteomes" id="UP001560685"/>
    </source>
</evidence>
<evidence type="ECO:0000313" key="11">
    <source>
        <dbReference type="EMBL" id="MEX6631921.1"/>
    </source>
</evidence>
<gene>
    <name evidence="11" type="primary">argE</name>
    <name evidence="11" type="ORF">ABFZ84_00010</name>
</gene>
<dbReference type="CDD" id="cd03894">
    <property type="entry name" value="M20_ArgE"/>
    <property type="match status" value="1"/>
</dbReference>
<evidence type="ECO:0000256" key="4">
    <source>
        <dbReference type="ARBA" id="ARBA00022571"/>
    </source>
</evidence>
<evidence type="ECO:0000256" key="9">
    <source>
        <dbReference type="ARBA" id="ARBA00023285"/>
    </source>
</evidence>
<keyword evidence="3" id="KW-0963">Cytoplasm</keyword>
<keyword evidence="9" id="KW-0170">Cobalt</keyword>
<evidence type="ECO:0000256" key="1">
    <source>
        <dbReference type="ARBA" id="ARBA00001947"/>
    </source>
</evidence>
<dbReference type="Gene3D" id="3.30.70.360">
    <property type="match status" value="1"/>
</dbReference>
<dbReference type="InterPro" id="IPR002933">
    <property type="entry name" value="Peptidase_M20"/>
</dbReference>
<evidence type="ECO:0000256" key="7">
    <source>
        <dbReference type="ARBA" id="ARBA00022801"/>
    </source>
</evidence>
<reference evidence="11 12" key="1">
    <citation type="submission" date="2024-05" db="EMBL/GenBank/DDBJ databases">
        <title>Three bacterial strains, DH-69, EH-24, and ECK-19 isolated from coastal sediments.</title>
        <authorList>
            <person name="Ye Y.-Q."/>
            <person name="Du Z.-J."/>
        </authorList>
    </citation>
    <scope>NUCLEOTIDE SEQUENCE [LARGE SCALE GENOMIC DNA]</scope>
    <source>
        <strain evidence="11 12">ECK-19</strain>
    </source>
</reference>
<dbReference type="Proteomes" id="UP001560685">
    <property type="component" value="Unassembled WGS sequence"/>
</dbReference>
<dbReference type="SUPFAM" id="SSF55031">
    <property type="entry name" value="Bacterial exopeptidase dimerisation domain"/>
    <property type="match status" value="1"/>
</dbReference>
<dbReference type="RefSeq" id="WP_369311495.1">
    <property type="nucleotide sequence ID" value="NZ_JBEHZE010000001.1"/>
</dbReference>
<dbReference type="Pfam" id="PF07687">
    <property type="entry name" value="M20_dimer"/>
    <property type="match status" value="1"/>
</dbReference>
<dbReference type="PANTHER" id="PTHR43808">
    <property type="entry name" value="ACETYLORNITHINE DEACETYLASE"/>
    <property type="match status" value="1"/>
</dbReference>
<dbReference type="InterPro" id="IPR001261">
    <property type="entry name" value="ArgE/DapE_CS"/>
</dbReference>
<keyword evidence="8" id="KW-0862">Zinc</keyword>
<keyword evidence="12" id="KW-1185">Reference proteome</keyword>
<evidence type="ECO:0000256" key="6">
    <source>
        <dbReference type="ARBA" id="ARBA00022723"/>
    </source>
</evidence>
<accession>A0ABV3Z354</accession>
<dbReference type="Gene3D" id="3.40.630.10">
    <property type="entry name" value="Zn peptidases"/>
    <property type="match status" value="1"/>
</dbReference>
<comment type="caution">
    <text evidence="11">The sequence shown here is derived from an EMBL/GenBank/DDBJ whole genome shotgun (WGS) entry which is preliminary data.</text>
</comment>
<keyword evidence="6" id="KW-0479">Metal-binding</keyword>
<dbReference type="NCBIfam" id="TIGR01892">
    <property type="entry name" value="AcOrn-deacetyl"/>
    <property type="match status" value="1"/>
</dbReference>
<evidence type="ECO:0000256" key="2">
    <source>
        <dbReference type="ARBA" id="ARBA00005691"/>
    </source>
</evidence>
<dbReference type="EMBL" id="JBEHZE010000001">
    <property type="protein sequence ID" value="MEX6631921.1"/>
    <property type="molecule type" value="Genomic_DNA"/>
</dbReference>
<feature type="domain" description="Peptidase M20 dimerisation" evidence="10">
    <location>
        <begin position="187"/>
        <end position="293"/>
    </location>
</feature>
<organism evidence="11 12">
    <name type="scientific">Hyphococcus lacteus</name>
    <dbReference type="NCBI Taxonomy" id="3143536"/>
    <lineage>
        <taxon>Bacteria</taxon>
        <taxon>Pseudomonadati</taxon>
        <taxon>Pseudomonadota</taxon>
        <taxon>Alphaproteobacteria</taxon>
        <taxon>Parvularculales</taxon>
        <taxon>Parvularculaceae</taxon>
        <taxon>Hyphococcus</taxon>
    </lineage>
</organism>
<keyword evidence="7 11" id="KW-0378">Hydrolase</keyword>
<evidence type="ECO:0000259" key="10">
    <source>
        <dbReference type="Pfam" id="PF07687"/>
    </source>
</evidence>
<dbReference type="InterPro" id="IPR036264">
    <property type="entry name" value="Bact_exopeptidase_dim_dom"/>
</dbReference>
<name>A0ABV3Z354_9PROT</name>
<evidence type="ECO:0000256" key="3">
    <source>
        <dbReference type="ARBA" id="ARBA00022490"/>
    </source>
</evidence>
<dbReference type="GO" id="GO:0008777">
    <property type="term" value="F:acetylornithine deacetylase activity"/>
    <property type="evidence" value="ECO:0007669"/>
    <property type="project" value="UniProtKB-EC"/>
</dbReference>
<dbReference type="PANTHER" id="PTHR43808:SF31">
    <property type="entry name" value="N-ACETYL-L-CITRULLINE DEACETYLASE"/>
    <property type="match status" value="1"/>
</dbReference>
<comment type="similarity">
    <text evidence="2">Belongs to the peptidase M20A family. ArgE subfamily.</text>
</comment>
<dbReference type="NCBIfam" id="NF005710">
    <property type="entry name" value="PRK07522.1"/>
    <property type="match status" value="1"/>
</dbReference>
<sequence>MFPSIPTDDTHASTETIARDAISILRRLVGFDTTSSESNLSLIAYVEEYLSHYEVAVKRIASSDGTKANLLATIGPRNAGGIILSGHTDVVPVIGQTWSSNPFELTERDGKLFGRGTSDMKSFLALSLACIPQLKKHTLSRPITLAFSYDEEIGCFGAPDLIRALVDDGLGNSTVIVGEPTNMTIVNSHKGMAIFEVVVIGIEAHSSLAHEGISANMAAIEILSVLSKIARDERSNHNDTRFNPPWSTLTVGTISGGTASNILARECRFTFDLRRLPHRDINVVLKPFWETIDNVRNRLKSINEQADVIVKEIASIPPLRQEPEGGAESLATMISGANSYGLAVSYGAEAGQFQNAGLSTVICGPGSISQAHKPDEFIEINQIEEGARFMARMIEYVVKH</sequence>
<keyword evidence="4" id="KW-0055">Arginine biosynthesis</keyword>
<dbReference type="Pfam" id="PF01546">
    <property type="entry name" value="Peptidase_M20"/>
    <property type="match status" value="1"/>
</dbReference>
<dbReference type="PROSITE" id="PS00759">
    <property type="entry name" value="ARGE_DAPE_CPG2_2"/>
    <property type="match status" value="1"/>
</dbReference>
<evidence type="ECO:0000256" key="8">
    <source>
        <dbReference type="ARBA" id="ARBA00022833"/>
    </source>
</evidence>
<evidence type="ECO:0000256" key="5">
    <source>
        <dbReference type="ARBA" id="ARBA00022605"/>
    </source>
</evidence>
<dbReference type="InterPro" id="IPR010169">
    <property type="entry name" value="AcOrn-deacetyl"/>
</dbReference>
<keyword evidence="5" id="KW-0028">Amino-acid biosynthesis</keyword>
<dbReference type="EC" id="3.5.1.16" evidence="11"/>
<dbReference type="InterPro" id="IPR050072">
    <property type="entry name" value="Peptidase_M20A"/>
</dbReference>
<protein>
    <submittedName>
        <fullName evidence="11">Acetylornithine deacetylase</fullName>
        <ecNumber evidence="11">3.5.1.16</ecNumber>
    </submittedName>
</protein>
<dbReference type="SUPFAM" id="SSF53187">
    <property type="entry name" value="Zn-dependent exopeptidases"/>
    <property type="match status" value="1"/>
</dbReference>
<proteinExistence type="inferred from homology"/>